<proteinExistence type="predicted"/>
<feature type="region of interest" description="Disordered" evidence="1">
    <location>
        <begin position="1"/>
        <end position="41"/>
    </location>
</feature>
<evidence type="ECO:0000313" key="3">
    <source>
        <dbReference type="Proteomes" id="UP000004995"/>
    </source>
</evidence>
<protein>
    <submittedName>
        <fullName evidence="2">Uncharacterized protein</fullName>
    </submittedName>
</protein>
<dbReference type="EnsemblPlants" id="KQL17306">
    <property type="protein sequence ID" value="KQL17306"/>
    <property type="gene ID" value="SETIT_025706mg"/>
</dbReference>
<evidence type="ECO:0000256" key="1">
    <source>
        <dbReference type="SAM" id="MobiDB-lite"/>
    </source>
</evidence>
<name>K3ZGK4_SETIT</name>
<dbReference type="Gramene" id="KQL17306">
    <property type="protein sequence ID" value="KQL17306"/>
    <property type="gene ID" value="SETIT_025706mg"/>
</dbReference>
<keyword evidence="3" id="KW-1185">Reference proteome</keyword>
<reference evidence="3" key="1">
    <citation type="journal article" date="2012" name="Nat. Biotechnol.">
        <title>Reference genome sequence of the model plant Setaria.</title>
        <authorList>
            <person name="Bennetzen J.L."/>
            <person name="Schmutz J."/>
            <person name="Wang H."/>
            <person name="Percifield R."/>
            <person name="Hawkins J."/>
            <person name="Pontaroli A.C."/>
            <person name="Estep M."/>
            <person name="Feng L."/>
            <person name="Vaughn J.N."/>
            <person name="Grimwood J."/>
            <person name="Jenkins J."/>
            <person name="Barry K."/>
            <person name="Lindquist E."/>
            <person name="Hellsten U."/>
            <person name="Deshpande S."/>
            <person name="Wang X."/>
            <person name="Wu X."/>
            <person name="Mitros T."/>
            <person name="Triplett J."/>
            <person name="Yang X."/>
            <person name="Ye C.Y."/>
            <person name="Mauro-Herrera M."/>
            <person name="Wang L."/>
            <person name="Li P."/>
            <person name="Sharma M."/>
            <person name="Sharma R."/>
            <person name="Ronald P.C."/>
            <person name="Panaud O."/>
            <person name="Kellogg E.A."/>
            <person name="Brutnell T.P."/>
            <person name="Doust A.N."/>
            <person name="Tuskan G.A."/>
            <person name="Rokhsar D."/>
            <person name="Devos K.M."/>
        </authorList>
    </citation>
    <scope>NUCLEOTIDE SEQUENCE [LARGE SCALE GENOMIC DNA]</scope>
    <source>
        <strain evidence="3">cv. Yugu1</strain>
    </source>
</reference>
<feature type="compositionally biased region" description="Polar residues" evidence="1">
    <location>
        <begin position="1"/>
        <end position="12"/>
    </location>
</feature>
<dbReference type="Proteomes" id="UP000004995">
    <property type="component" value="Unassembled WGS sequence"/>
</dbReference>
<organism evidence="2 3">
    <name type="scientific">Setaria italica</name>
    <name type="common">Foxtail millet</name>
    <name type="synonym">Panicum italicum</name>
    <dbReference type="NCBI Taxonomy" id="4555"/>
    <lineage>
        <taxon>Eukaryota</taxon>
        <taxon>Viridiplantae</taxon>
        <taxon>Streptophyta</taxon>
        <taxon>Embryophyta</taxon>
        <taxon>Tracheophyta</taxon>
        <taxon>Spermatophyta</taxon>
        <taxon>Magnoliopsida</taxon>
        <taxon>Liliopsida</taxon>
        <taxon>Poales</taxon>
        <taxon>Poaceae</taxon>
        <taxon>PACMAD clade</taxon>
        <taxon>Panicoideae</taxon>
        <taxon>Panicodae</taxon>
        <taxon>Paniceae</taxon>
        <taxon>Cenchrinae</taxon>
        <taxon>Setaria</taxon>
    </lineage>
</organism>
<feature type="compositionally biased region" description="Basic residues" evidence="1">
    <location>
        <begin position="13"/>
        <end position="25"/>
    </location>
</feature>
<sequence length="72" mass="8195">MIPAHTGSSPKTTCHHLSRIGRSHWKPPLWGQETTRNPRRRLRKAPSFAGIANRRHLRVDLAPVNRRGDGVK</sequence>
<reference evidence="2" key="2">
    <citation type="submission" date="2018-08" db="UniProtKB">
        <authorList>
            <consortium name="EnsemblPlants"/>
        </authorList>
    </citation>
    <scope>IDENTIFICATION</scope>
    <source>
        <strain evidence="2">Yugu1</strain>
    </source>
</reference>
<dbReference type="HOGENOM" id="CLU_2727016_0_0_1"/>
<evidence type="ECO:0000313" key="2">
    <source>
        <dbReference type="EnsemblPlants" id="KQL17306"/>
    </source>
</evidence>
<dbReference type="InParanoid" id="K3ZGK4"/>
<dbReference type="EMBL" id="AGNK02002138">
    <property type="status" value="NOT_ANNOTATED_CDS"/>
    <property type="molecule type" value="Genomic_DNA"/>
</dbReference>
<accession>K3ZGK4</accession>
<dbReference type="AlphaFoldDB" id="K3ZGK4"/>